<proteinExistence type="predicted"/>
<organism evidence="2 3">
    <name type="scientific">Vibrio ouci</name>
    <dbReference type="NCBI Taxonomy" id="2499078"/>
    <lineage>
        <taxon>Bacteria</taxon>
        <taxon>Pseudomonadati</taxon>
        <taxon>Pseudomonadota</taxon>
        <taxon>Gammaproteobacteria</taxon>
        <taxon>Vibrionales</taxon>
        <taxon>Vibrionaceae</taxon>
        <taxon>Vibrio</taxon>
    </lineage>
</organism>
<evidence type="ECO:0000313" key="3">
    <source>
        <dbReference type="Proteomes" id="UP000297753"/>
    </source>
</evidence>
<dbReference type="Proteomes" id="UP000297753">
    <property type="component" value="Unassembled WGS sequence"/>
</dbReference>
<name>A0A4Y8W9R3_9VIBR</name>
<gene>
    <name evidence="2" type="ORF">ELS82_24400</name>
</gene>
<dbReference type="OrthoDB" id="5818880at2"/>
<reference evidence="2 3" key="1">
    <citation type="submission" date="2019-01" db="EMBL/GenBank/DDBJ databases">
        <title>Vibrio BEI176 sp. nov, a marine bacterium isolated from China: eastern marignal seas.</title>
        <authorList>
            <person name="Li B."/>
        </authorList>
    </citation>
    <scope>NUCLEOTIDE SEQUENCE [LARGE SCALE GENOMIC DNA]</scope>
    <source>
        <strain evidence="2 3">BEI176</strain>
    </source>
</reference>
<feature type="chain" id="PRO_5021422934" evidence="1">
    <location>
        <begin position="21"/>
        <end position="263"/>
    </location>
</feature>
<dbReference type="EMBL" id="SATR01000137">
    <property type="protein sequence ID" value="TFH89051.1"/>
    <property type="molecule type" value="Genomic_DNA"/>
</dbReference>
<feature type="signal peptide" evidence="1">
    <location>
        <begin position="1"/>
        <end position="20"/>
    </location>
</feature>
<keyword evidence="3" id="KW-1185">Reference proteome</keyword>
<evidence type="ECO:0000313" key="2">
    <source>
        <dbReference type="EMBL" id="TFH89051.1"/>
    </source>
</evidence>
<dbReference type="RefSeq" id="WP_134837704.1">
    <property type="nucleotide sequence ID" value="NZ_SATR01000137.1"/>
</dbReference>
<protein>
    <submittedName>
        <fullName evidence="2">Uncharacterized protein</fullName>
    </submittedName>
</protein>
<sequence>MKTKLMLVLLSAGICWQVHADEIRLPKCQIEDAVETPITFFISESVIKHFDTFVIEGHIQRWLNFSNKALKNSCVPMLRTLDKIVYAPEILGEESEEFEVVHSFLEYYYPGEIERLNSDKAKFYGLVFKKDISQFTSDWCGETMSSVYPQFFTIGLTCVDSVLEHELGHLAWANHDMETLSDQTDGMPFDLSNQVPLSVQSKYKKHSYGYICGGKGTIMAYADETHPFYSSPDISYGDIVCGNAHYADNARVLREHALSLRGK</sequence>
<keyword evidence="1" id="KW-0732">Signal</keyword>
<comment type="caution">
    <text evidence="2">The sequence shown here is derived from an EMBL/GenBank/DDBJ whole genome shotgun (WGS) entry which is preliminary data.</text>
</comment>
<evidence type="ECO:0000256" key="1">
    <source>
        <dbReference type="SAM" id="SignalP"/>
    </source>
</evidence>
<dbReference type="AlphaFoldDB" id="A0A4Y8W9R3"/>
<accession>A0A4Y8W9R3</accession>